<feature type="compositionally biased region" description="Basic and acidic residues" evidence="1">
    <location>
        <begin position="558"/>
        <end position="568"/>
    </location>
</feature>
<sequence length="912" mass="101211">MDELKSLLKGELRHPQREVHALIEKYAKDPPQKYWMVLPPVFIMDAGGDVSGSDGGASPCTTRAQNKEKRNEKKILRKRKKVVRLKSAGPSNKGKDVDFMQSSDDGIGDEAEKGQGCNRKRHRKQMHDPAPATAAGSAVPIDPKKRPVSIRCSLAKFLDIVKALDEPLKAEIPNSGGDPPFMKDDVAHVKRRELGVQVCGSSFDPKYGIHVSDILNGFKERTLTGDLRLRAFFMAAFQSLLFSNIDSYIRLEDVSFTEDLRNIGNRNWCKAVVDSLRKAAHLYKKDFPQKGINAPITSYGIFLMMLYVDNLQHGLDTKSFSLPRCAFLDTKTVEEISAKDLRRDLCSETIEFGNMKLRSISNTCYSLPATAVVPTAGCTAAPAPQVDHGRSDTTGTSAYAAGRSHDPGGHAPIFLQPPPVYPYPSFGASFGQSIADVVGRSRKSEAMRILKAFDDSTSEAQKFMAKAVEYTSRSQELMAKANNEFFSAMQKLLVDARADKIAANEARRSSRATNDDATKPHAAPSSPTTDPDKTPGPDDLHFESPSRSSSPIESLAPDNHEEIFRPESRSPPTPSALLGPSQGLDSMLITPLMRMKELTRNMMHPSQGHPQEQAHLMSMMMEMTNKIFEMQEEPQINDTDSGVVPDATNSGAPYKTATPDANNDMQEDHPDATKSGVPSQTVTPDGLAVHDDLPRTYIRRNTHSTMSSSDKEPDAAAGTGDQHLEVVGKNAEASKKVAAGKKKEPKSKAVALRNKIAADEKLKETTLIDYSTYISFDGSELITTFADDKYGHSSILDFTVHCLRYDCIVHKEDSIGYRAFLSTAFYIEKWSTPMINLLKQAGPSDCMFFLWKYMEFWDGERLHTDINPFKGMIYRVELMHYLMFHPLNQPDLPDELDFYRCGGRKVDWNSSQ</sequence>
<evidence type="ECO:0008006" key="4">
    <source>
        <dbReference type="Google" id="ProtNLM"/>
    </source>
</evidence>
<accession>A0A3L6T3L7</accession>
<feature type="compositionally biased region" description="Basic and acidic residues" evidence="1">
    <location>
        <begin position="530"/>
        <end position="544"/>
    </location>
</feature>
<feature type="region of interest" description="Disordered" evidence="1">
    <location>
        <begin position="504"/>
        <end position="585"/>
    </location>
</feature>
<comment type="caution">
    <text evidence="2">The sequence shown here is derived from an EMBL/GenBank/DDBJ whole genome shotgun (WGS) entry which is preliminary data.</text>
</comment>
<dbReference type="EMBL" id="PQIB02000003">
    <property type="protein sequence ID" value="RLN30525.1"/>
    <property type="molecule type" value="Genomic_DNA"/>
</dbReference>
<dbReference type="Proteomes" id="UP000275267">
    <property type="component" value="Unassembled WGS sequence"/>
</dbReference>
<gene>
    <name evidence="2" type="ORF">C2845_PM05G22180</name>
</gene>
<dbReference type="PANTHER" id="PTHR34835:SF71">
    <property type="entry name" value="UBIQUITIN-LIKE PROTEASE FAMILY PROFILE DOMAIN-CONTAINING PROTEIN"/>
    <property type="match status" value="1"/>
</dbReference>
<feature type="region of interest" description="Disordered" evidence="1">
    <location>
        <begin position="51"/>
        <end position="72"/>
    </location>
</feature>
<feature type="region of interest" description="Disordered" evidence="1">
    <location>
        <begin position="700"/>
        <end position="720"/>
    </location>
</feature>
<feature type="compositionally biased region" description="Low complexity" evidence="1">
    <location>
        <begin position="545"/>
        <end position="554"/>
    </location>
</feature>
<organism evidence="2 3">
    <name type="scientific">Panicum miliaceum</name>
    <name type="common">Proso millet</name>
    <name type="synonym">Broomcorn millet</name>
    <dbReference type="NCBI Taxonomy" id="4540"/>
    <lineage>
        <taxon>Eukaryota</taxon>
        <taxon>Viridiplantae</taxon>
        <taxon>Streptophyta</taxon>
        <taxon>Embryophyta</taxon>
        <taxon>Tracheophyta</taxon>
        <taxon>Spermatophyta</taxon>
        <taxon>Magnoliopsida</taxon>
        <taxon>Liliopsida</taxon>
        <taxon>Poales</taxon>
        <taxon>Poaceae</taxon>
        <taxon>PACMAD clade</taxon>
        <taxon>Panicoideae</taxon>
        <taxon>Panicodae</taxon>
        <taxon>Paniceae</taxon>
        <taxon>Panicinae</taxon>
        <taxon>Panicum</taxon>
        <taxon>Panicum sect. Panicum</taxon>
    </lineage>
</organism>
<feature type="region of interest" description="Disordered" evidence="1">
    <location>
        <begin position="85"/>
        <end position="140"/>
    </location>
</feature>
<keyword evidence="3" id="KW-1185">Reference proteome</keyword>
<feature type="compositionally biased region" description="Basic and acidic residues" evidence="1">
    <location>
        <begin position="504"/>
        <end position="519"/>
    </location>
</feature>
<evidence type="ECO:0000313" key="3">
    <source>
        <dbReference type="Proteomes" id="UP000275267"/>
    </source>
</evidence>
<reference evidence="3" key="1">
    <citation type="journal article" date="2019" name="Nat. Commun.">
        <title>The genome of broomcorn millet.</title>
        <authorList>
            <person name="Zou C."/>
            <person name="Miki D."/>
            <person name="Li D."/>
            <person name="Tang Q."/>
            <person name="Xiao L."/>
            <person name="Rajput S."/>
            <person name="Deng P."/>
            <person name="Jia W."/>
            <person name="Huang R."/>
            <person name="Zhang M."/>
            <person name="Sun Y."/>
            <person name="Hu J."/>
            <person name="Fu X."/>
            <person name="Schnable P.S."/>
            <person name="Li F."/>
            <person name="Zhang H."/>
            <person name="Feng B."/>
            <person name="Zhu X."/>
            <person name="Liu R."/>
            <person name="Schnable J.C."/>
            <person name="Zhu J.-K."/>
            <person name="Zhang H."/>
        </authorList>
    </citation>
    <scope>NUCLEOTIDE SEQUENCE [LARGE SCALE GENOMIC DNA]</scope>
</reference>
<feature type="region of interest" description="Disordered" evidence="1">
    <location>
        <begin position="645"/>
        <end position="688"/>
    </location>
</feature>
<proteinExistence type="predicted"/>
<protein>
    <recommendedName>
        <fullName evidence="4">Ubiquitin-like protease family profile domain-containing protein</fullName>
    </recommendedName>
</protein>
<dbReference type="PANTHER" id="PTHR34835">
    <property type="entry name" value="OS07G0283600 PROTEIN-RELATED"/>
    <property type="match status" value="1"/>
</dbReference>
<evidence type="ECO:0000256" key="1">
    <source>
        <dbReference type="SAM" id="MobiDB-lite"/>
    </source>
</evidence>
<dbReference type="AlphaFoldDB" id="A0A3L6T3L7"/>
<name>A0A3L6T3L7_PANMI</name>
<dbReference type="OrthoDB" id="694286at2759"/>
<evidence type="ECO:0000313" key="2">
    <source>
        <dbReference type="EMBL" id="RLN30525.1"/>
    </source>
</evidence>